<evidence type="ECO:0000313" key="1">
    <source>
        <dbReference type="EMBL" id="PSB59203.1"/>
    </source>
</evidence>
<accession>A0A2T1GMS3</accession>
<sequence length="78" mass="8962">MRPIDLAAATVKNTPNCCFEKIGEPDRHAVNTEIVKYQITLNCCFCSMKANTEDIVDEPLLWLDRQWIESPSRSRSTF</sequence>
<dbReference type="EMBL" id="PVWO01000011">
    <property type="protein sequence ID" value="PSB59203.1"/>
    <property type="molecule type" value="Genomic_DNA"/>
</dbReference>
<proteinExistence type="predicted"/>
<organism evidence="1 2">
    <name type="scientific">Chamaesiphon polymorphus CCALA 037</name>
    <dbReference type="NCBI Taxonomy" id="2107692"/>
    <lineage>
        <taxon>Bacteria</taxon>
        <taxon>Bacillati</taxon>
        <taxon>Cyanobacteriota</taxon>
        <taxon>Cyanophyceae</taxon>
        <taxon>Gomontiellales</taxon>
        <taxon>Chamaesiphonaceae</taxon>
        <taxon>Chamaesiphon</taxon>
    </lineage>
</organism>
<dbReference type="Proteomes" id="UP000238937">
    <property type="component" value="Unassembled WGS sequence"/>
</dbReference>
<gene>
    <name evidence="1" type="ORF">C7B77_01775</name>
</gene>
<keyword evidence="2" id="KW-1185">Reference proteome</keyword>
<dbReference type="AlphaFoldDB" id="A0A2T1GMS3"/>
<comment type="caution">
    <text evidence="1">The sequence shown here is derived from an EMBL/GenBank/DDBJ whole genome shotgun (WGS) entry which is preliminary data.</text>
</comment>
<reference evidence="1 2" key="1">
    <citation type="submission" date="2018-03" db="EMBL/GenBank/DDBJ databases">
        <title>The ancient ancestry and fast evolution of plastids.</title>
        <authorList>
            <person name="Moore K.R."/>
            <person name="Magnabosco C."/>
            <person name="Momper L."/>
            <person name="Gold D.A."/>
            <person name="Bosak T."/>
            <person name="Fournier G.P."/>
        </authorList>
    </citation>
    <scope>NUCLEOTIDE SEQUENCE [LARGE SCALE GENOMIC DNA]</scope>
    <source>
        <strain evidence="1 2">CCALA 037</strain>
    </source>
</reference>
<protein>
    <submittedName>
        <fullName evidence="1">Uncharacterized protein</fullName>
    </submittedName>
</protein>
<evidence type="ECO:0000313" key="2">
    <source>
        <dbReference type="Proteomes" id="UP000238937"/>
    </source>
</evidence>
<name>A0A2T1GMS3_9CYAN</name>